<dbReference type="Proteomes" id="UP000490922">
    <property type="component" value="Unassembled WGS sequence"/>
</dbReference>
<protein>
    <submittedName>
        <fullName evidence="2">Uncharacterized protein</fullName>
    </submittedName>
</protein>
<keyword evidence="1" id="KW-1133">Transmembrane helix</keyword>
<keyword evidence="3" id="KW-1185">Reference proteome</keyword>
<name>A0A7J5AJK1_9FLAO</name>
<dbReference type="RefSeq" id="WP_151105985.1">
    <property type="nucleotide sequence ID" value="NZ_WAEM01000001.1"/>
</dbReference>
<dbReference type="AlphaFoldDB" id="A0A7J5AJK1"/>
<accession>A0A7J5AJK1</accession>
<dbReference type="OrthoDB" id="1349101at2"/>
<feature type="transmembrane region" description="Helical" evidence="1">
    <location>
        <begin position="6"/>
        <end position="27"/>
    </location>
</feature>
<evidence type="ECO:0000313" key="3">
    <source>
        <dbReference type="Proteomes" id="UP000490922"/>
    </source>
</evidence>
<dbReference type="EMBL" id="WAEM01000001">
    <property type="protein sequence ID" value="KAB1157792.1"/>
    <property type="molecule type" value="Genomic_DNA"/>
</dbReference>
<sequence length="248" mass="27674">MNKELVFLRTFAVATAIGIVFVASSAFKKNGNQKFSEIDVERINIVEKDGTVKMIITNIDKFPNGKAIINGKPTNEDRKKRSGMLFFNEDGIECGGFIYDGQKKANGHNSGLSLTFDQYDGDQVMQLLTQDEKEGGNRFVSSGLMFNDRPSNESIGKTAKIMKELEELSKKDPKAADEKYKMYEAQGLVGGAPRVMLGKSRSENNGLFLFDNKGMPRAMFYVDKQNNAKLDFFDDKGNTIASFPEKIK</sequence>
<comment type="caution">
    <text evidence="2">The sequence shown here is derived from an EMBL/GenBank/DDBJ whole genome shotgun (WGS) entry which is preliminary data.</text>
</comment>
<keyword evidence="1" id="KW-0472">Membrane</keyword>
<evidence type="ECO:0000256" key="1">
    <source>
        <dbReference type="SAM" id="Phobius"/>
    </source>
</evidence>
<organism evidence="2 3">
    <name type="scientific">Flavobacterium luteum</name>
    <dbReference type="NCBI Taxonomy" id="2026654"/>
    <lineage>
        <taxon>Bacteria</taxon>
        <taxon>Pseudomonadati</taxon>
        <taxon>Bacteroidota</taxon>
        <taxon>Flavobacteriia</taxon>
        <taxon>Flavobacteriales</taxon>
        <taxon>Flavobacteriaceae</taxon>
        <taxon>Flavobacterium</taxon>
    </lineage>
</organism>
<evidence type="ECO:0000313" key="2">
    <source>
        <dbReference type="EMBL" id="KAB1157792.1"/>
    </source>
</evidence>
<proteinExistence type="predicted"/>
<keyword evidence="1" id="KW-0812">Transmembrane</keyword>
<reference evidence="2 3" key="1">
    <citation type="submission" date="2019-09" db="EMBL/GenBank/DDBJ databases">
        <title>Flavobacterium sp. nov., isolated from glacier ice.</title>
        <authorList>
            <person name="Liu Q."/>
        </authorList>
    </citation>
    <scope>NUCLEOTIDE SEQUENCE [LARGE SCALE GENOMIC DNA]</scope>
    <source>
        <strain evidence="2 3">NBRC 112527</strain>
    </source>
</reference>
<gene>
    <name evidence="2" type="ORF">F6464_01530</name>
</gene>